<feature type="domain" description="HotDog ACOT-type" evidence="4">
    <location>
        <begin position="6"/>
        <end position="119"/>
    </location>
</feature>
<name>A0A6A7K8E4_9FIRM</name>
<dbReference type="EMBL" id="WHNX01000010">
    <property type="protein sequence ID" value="MPW25720.1"/>
    <property type="molecule type" value="Genomic_DNA"/>
</dbReference>
<dbReference type="GO" id="GO:0009062">
    <property type="term" value="P:fatty acid catabolic process"/>
    <property type="evidence" value="ECO:0007669"/>
    <property type="project" value="TreeGrafter"/>
</dbReference>
<dbReference type="Gene3D" id="3.10.129.10">
    <property type="entry name" value="Hotdog Thioesterase"/>
    <property type="match status" value="1"/>
</dbReference>
<evidence type="ECO:0000313" key="6">
    <source>
        <dbReference type="Proteomes" id="UP000440004"/>
    </source>
</evidence>
<keyword evidence="6" id="KW-1185">Reference proteome</keyword>
<dbReference type="RefSeq" id="WP_152803464.1">
    <property type="nucleotide sequence ID" value="NZ_WHNX01000010.1"/>
</dbReference>
<evidence type="ECO:0000313" key="5">
    <source>
        <dbReference type="EMBL" id="MPW25720.1"/>
    </source>
</evidence>
<dbReference type="GO" id="GO:0005829">
    <property type="term" value="C:cytosol"/>
    <property type="evidence" value="ECO:0007669"/>
    <property type="project" value="TreeGrafter"/>
</dbReference>
<protein>
    <submittedName>
        <fullName evidence="5">Acyl-CoA thioesterase</fullName>
    </submittedName>
</protein>
<dbReference type="InterPro" id="IPR006683">
    <property type="entry name" value="Thioestr_dom"/>
</dbReference>
<dbReference type="PANTHER" id="PTHR11049:SF24">
    <property type="entry name" value="CYTOSOLIC ACYL COENZYME A THIOESTER HYDROLASE"/>
    <property type="match status" value="1"/>
</dbReference>
<evidence type="ECO:0000256" key="3">
    <source>
        <dbReference type="PROSITE-ProRule" id="PRU01106"/>
    </source>
</evidence>
<dbReference type="Pfam" id="PF03061">
    <property type="entry name" value="4HBT"/>
    <property type="match status" value="1"/>
</dbReference>
<dbReference type="PROSITE" id="PS51770">
    <property type="entry name" value="HOTDOG_ACOT"/>
    <property type="match status" value="1"/>
</dbReference>
<comment type="caution">
    <text evidence="5">The sequence shown here is derived from an EMBL/GenBank/DDBJ whole genome shotgun (WGS) entry which is preliminary data.</text>
</comment>
<dbReference type="CDD" id="cd03442">
    <property type="entry name" value="BFIT_BACH"/>
    <property type="match status" value="1"/>
</dbReference>
<evidence type="ECO:0000259" key="4">
    <source>
        <dbReference type="PROSITE" id="PS51770"/>
    </source>
</evidence>
<dbReference type="PANTHER" id="PTHR11049">
    <property type="entry name" value="ACYL COENZYME A THIOESTER HYDROLASE"/>
    <property type="match status" value="1"/>
</dbReference>
<evidence type="ECO:0000256" key="2">
    <source>
        <dbReference type="ARBA" id="ARBA00022801"/>
    </source>
</evidence>
<accession>A0A6A7K8E4</accession>
<dbReference type="Proteomes" id="UP000440004">
    <property type="component" value="Unassembled WGS sequence"/>
</dbReference>
<dbReference type="InterPro" id="IPR040170">
    <property type="entry name" value="Cytosol_ACT"/>
</dbReference>
<organism evidence="5 6">
    <name type="scientific">Alkalibaculum sporogenes</name>
    <dbReference type="NCBI Taxonomy" id="2655001"/>
    <lineage>
        <taxon>Bacteria</taxon>
        <taxon>Bacillati</taxon>
        <taxon>Bacillota</taxon>
        <taxon>Clostridia</taxon>
        <taxon>Eubacteriales</taxon>
        <taxon>Eubacteriaceae</taxon>
        <taxon>Alkalibaculum</taxon>
    </lineage>
</organism>
<sequence length="152" mass="16788">MNNKITFASAETCMIMDPIHSNSLGNVHGGELMKIMDNIAGIVCVKHTKGTVVTARVDEIEFHKPVHVGNIVTCTGQLAYVGTSSMQVMVNVVVDRLDESSDQEPALTAFFTMVHLVDGKPSKVPKLVINTKEEEELYKLGEKKYKEIKLKL</sequence>
<dbReference type="GO" id="GO:0052816">
    <property type="term" value="F:long-chain fatty acyl-CoA hydrolase activity"/>
    <property type="evidence" value="ECO:0007669"/>
    <property type="project" value="TreeGrafter"/>
</dbReference>
<gene>
    <name evidence="5" type="ORF">GC105_07950</name>
</gene>
<comment type="similarity">
    <text evidence="1">Belongs to the acyl coenzyme A hydrolase family.</text>
</comment>
<dbReference type="InterPro" id="IPR033120">
    <property type="entry name" value="HOTDOG_ACOT"/>
</dbReference>
<dbReference type="SUPFAM" id="SSF54637">
    <property type="entry name" value="Thioesterase/thiol ester dehydrase-isomerase"/>
    <property type="match status" value="1"/>
</dbReference>
<dbReference type="GO" id="GO:0006637">
    <property type="term" value="P:acyl-CoA metabolic process"/>
    <property type="evidence" value="ECO:0007669"/>
    <property type="project" value="TreeGrafter"/>
</dbReference>
<reference evidence="5 6" key="1">
    <citation type="submission" date="2019-10" db="EMBL/GenBank/DDBJ databases">
        <title>Alkalibaculum tamaniensis sp.nov., a new alkaliphilic acetogen, isolated on methoxylated aromatics from a mud volcano.</title>
        <authorList>
            <person name="Khomyakova M.A."/>
            <person name="Merkel A.Y."/>
            <person name="Bonch-Osmolovskaya E.A."/>
            <person name="Slobodkin A.I."/>
        </authorList>
    </citation>
    <scope>NUCLEOTIDE SEQUENCE [LARGE SCALE GENOMIC DNA]</scope>
    <source>
        <strain evidence="5 6">M08DMB</strain>
    </source>
</reference>
<evidence type="ECO:0000256" key="1">
    <source>
        <dbReference type="ARBA" id="ARBA00010458"/>
    </source>
</evidence>
<keyword evidence="2 3" id="KW-0378">Hydrolase</keyword>
<proteinExistence type="inferred from homology"/>
<dbReference type="InterPro" id="IPR029069">
    <property type="entry name" value="HotDog_dom_sf"/>
</dbReference>
<dbReference type="AlphaFoldDB" id="A0A6A7K8E4"/>